<evidence type="ECO:0000313" key="2">
    <source>
        <dbReference type="Proteomes" id="UP000011863"/>
    </source>
</evidence>
<dbReference type="RefSeq" id="WP_015440712.1">
    <property type="nucleotide sequence ID" value="NC_020520.1"/>
</dbReference>
<proteinExistence type="predicted"/>
<organism evidence="1 2">
    <name type="scientific">Ilumatobacter coccineus (strain NBRC 103263 / KCTC 29153 / YM16-304)</name>
    <dbReference type="NCBI Taxonomy" id="1313172"/>
    <lineage>
        <taxon>Bacteria</taxon>
        <taxon>Bacillati</taxon>
        <taxon>Actinomycetota</taxon>
        <taxon>Acidimicrobiia</taxon>
        <taxon>Acidimicrobiales</taxon>
        <taxon>Ilumatobacteraceae</taxon>
        <taxon>Ilumatobacter</taxon>
    </lineage>
</organism>
<gene>
    <name evidence="1" type="ORF">YM304_11510</name>
</gene>
<name>A0A6C7E8J1_ILUCY</name>
<dbReference type="Proteomes" id="UP000011863">
    <property type="component" value="Chromosome"/>
</dbReference>
<dbReference type="PROSITE" id="PS51257">
    <property type="entry name" value="PROKAR_LIPOPROTEIN"/>
    <property type="match status" value="1"/>
</dbReference>
<dbReference type="EMBL" id="AP012057">
    <property type="protein sequence ID" value="BAN01465.1"/>
    <property type="molecule type" value="Genomic_DNA"/>
</dbReference>
<evidence type="ECO:0000313" key="1">
    <source>
        <dbReference type="EMBL" id="BAN01465.1"/>
    </source>
</evidence>
<keyword evidence="2" id="KW-1185">Reference proteome</keyword>
<evidence type="ECO:0008006" key="3">
    <source>
        <dbReference type="Google" id="ProtNLM"/>
    </source>
</evidence>
<protein>
    <recommendedName>
        <fullName evidence="3">Lipoprotein</fullName>
    </recommendedName>
</protein>
<dbReference type="KEGG" id="aym:YM304_11510"/>
<accession>A0A6C7E8J1</accession>
<sequence>MKRTAALLAAFSITLAACGDGETDVSPELFEEALIAQGLDEATSKCVTDSLAEQLTEDEFSKVALAQDLADLDPALEATATDAITACVLGE</sequence>
<reference evidence="1 2" key="1">
    <citation type="journal article" date="2013" name="Int. J. Syst. Evol. Microbiol.">
        <title>Ilumatobacter nonamiense sp. nov. and Ilumatobacter coccineum sp. nov., isolated from seashore sand.</title>
        <authorList>
            <person name="Matsumoto A."/>
            <person name="Kasai H."/>
            <person name="Matsuo Y."/>
            <person name="Shizuri Y."/>
            <person name="Ichikawa N."/>
            <person name="Fujita N."/>
            <person name="Omura S."/>
            <person name="Takahashi Y."/>
        </authorList>
    </citation>
    <scope>NUCLEOTIDE SEQUENCE [LARGE SCALE GENOMIC DNA]</scope>
    <source>
        <strain evidence="2">NBRC 103263 / KCTC 29153 / YM16-304</strain>
    </source>
</reference>
<dbReference type="AlphaFoldDB" id="A0A6C7E8J1"/>